<dbReference type="OrthoDB" id="9796234at2"/>
<dbReference type="CDD" id="cd00158">
    <property type="entry name" value="RHOD"/>
    <property type="match status" value="1"/>
</dbReference>
<dbReference type="Gene3D" id="3.30.110.40">
    <property type="entry name" value="TusA-like domain"/>
    <property type="match status" value="1"/>
</dbReference>
<evidence type="ECO:0000259" key="1">
    <source>
        <dbReference type="PROSITE" id="PS50206"/>
    </source>
</evidence>
<organism evidence="2 3">
    <name type="scientific">Salibacterium qingdaonense</name>
    <dbReference type="NCBI Taxonomy" id="266892"/>
    <lineage>
        <taxon>Bacteria</taxon>
        <taxon>Bacillati</taxon>
        <taxon>Bacillota</taxon>
        <taxon>Bacilli</taxon>
        <taxon>Bacillales</taxon>
        <taxon>Bacillaceae</taxon>
    </lineage>
</organism>
<dbReference type="AlphaFoldDB" id="A0A1I4N8X5"/>
<dbReference type="PANTHER" id="PTHR43031">
    <property type="entry name" value="FAD-DEPENDENT OXIDOREDUCTASE"/>
    <property type="match status" value="1"/>
</dbReference>
<dbReference type="Proteomes" id="UP000199668">
    <property type="component" value="Unassembled WGS sequence"/>
</dbReference>
<feature type="domain" description="Rhodanese" evidence="1">
    <location>
        <begin position="102"/>
        <end position="187"/>
    </location>
</feature>
<reference evidence="2 3" key="1">
    <citation type="submission" date="2016-10" db="EMBL/GenBank/DDBJ databases">
        <authorList>
            <person name="de Groot N.N."/>
        </authorList>
    </citation>
    <scope>NUCLEOTIDE SEQUENCE [LARGE SCALE GENOMIC DNA]</scope>
    <source>
        <strain evidence="2 3">CGMCC 1.6134</strain>
    </source>
</reference>
<name>A0A1I4N8X5_9BACI</name>
<dbReference type="InterPro" id="IPR036868">
    <property type="entry name" value="TusA-like_sf"/>
</dbReference>
<accession>A0A1I4N8X5</accession>
<gene>
    <name evidence="2" type="ORF">SAMN04488054_1167</name>
</gene>
<dbReference type="SUPFAM" id="SSF52821">
    <property type="entry name" value="Rhodanese/Cell cycle control phosphatase"/>
    <property type="match status" value="1"/>
</dbReference>
<evidence type="ECO:0000313" key="3">
    <source>
        <dbReference type="Proteomes" id="UP000199668"/>
    </source>
</evidence>
<dbReference type="GO" id="GO:0016740">
    <property type="term" value="F:transferase activity"/>
    <property type="evidence" value="ECO:0007669"/>
    <property type="project" value="UniProtKB-KW"/>
</dbReference>
<dbReference type="InterPro" id="IPR036873">
    <property type="entry name" value="Rhodanese-like_dom_sf"/>
</dbReference>
<dbReference type="Pfam" id="PF00581">
    <property type="entry name" value="Rhodanese"/>
    <property type="match status" value="1"/>
</dbReference>
<keyword evidence="3" id="KW-1185">Reference proteome</keyword>
<dbReference type="InterPro" id="IPR050229">
    <property type="entry name" value="GlpE_sulfurtransferase"/>
</dbReference>
<dbReference type="SUPFAM" id="SSF64307">
    <property type="entry name" value="SirA-like"/>
    <property type="match status" value="1"/>
</dbReference>
<dbReference type="CDD" id="cd00291">
    <property type="entry name" value="SirA_YedF_YeeD"/>
    <property type="match status" value="1"/>
</dbReference>
<evidence type="ECO:0000313" key="2">
    <source>
        <dbReference type="EMBL" id="SFM11949.1"/>
    </source>
</evidence>
<dbReference type="InterPro" id="IPR001763">
    <property type="entry name" value="Rhodanese-like_dom"/>
</dbReference>
<dbReference type="EMBL" id="FOTY01000016">
    <property type="protein sequence ID" value="SFM11949.1"/>
    <property type="molecule type" value="Genomic_DNA"/>
</dbReference>
<sequence length="190" mass="21230">MSMEVNERVDAKGLGCPMPIVKTKKAVETMNAGEVLEVQATDRGSLADLKGWAKTTGHEYVGTREAGDVLYHYVRKADPEETKEETPFPHEVTNEALNEVRTRDNVTVLDVREPAEYGFSHIPEAVSIPLGELEDRMKELDSSHTIHVVCRTGRRSSMAAHMLQRNGFDHVVNVKPGMSEWDGVLTEEKE</sequence>
<dbReference type="Gene3D" id="3.40.250.10">
    <property type="entry name" value="Rhodanese-like domain"/>
    <property type="match status" value="1"/>
</dbReference>
<proteinExistence type="predicted"/>
<dbReference type="STRING" id="266892.SAMN04488054_1167"/>
<dbReference type="PANTHER" id="PTHR43031:SF16">
    <property type="entry name" value="OXIDOREDUCTASE"/>
    <property type="match status" value="1"/>
</dbReference>
<dbReference type="PROSITE" id="PS50206">
    <property type="entry name" value="RHODANESE_3"/>
    <property type="match status" value="1"/>
</dbReference>
<dbReference type="SMART" id="SM00450">
    <property type="entry name" value="RHOD"/>
    <property type="match status" value="1"/>
</dbReference>
<dbReference type="RefSeq" id="WP_090927301.1">
    <property type="nucleotide sequence ID" value="NZ_FOTY01000016.1"/>
</dbReference>
<dbReference type="InterPro" id="IPR001455">
    <property type="entry name" value="TusA-like"/>
</dbReference>
<dbReference type="Pfam" id="PF01206">
    <property type="entry name" value="TusA"/>
    <property type="match status" value="1"/>
</dbReference>
<protein>
    <submittedName>
        <fullName evidence="2">Rhodanese-related sulfurtransferase</fullName>
    </submittedName>
</protein>
<dbReference type="PROSITE" id="PS01148">
    <property type="entry name" value="UPF0033"/>
    <property type="match status" value="1"/>
</dbReference>
<keyword evidence="2" id="KW-0808">Transferase</keyword>